<feature type="domain" description="NodB homology" evidence="1">
    <location>
        <begin position="50"/>
        <end position="230"/>
    </location>
</feature>
<sequence length="248" mass="27072">MIGRVIRHWPTLLALLVLACYSPFLARQAFDRVPGPSPPGVVRRIPVRGRWVALAFDDGPSPLETPRVLQVLAQYHAHASFFVVGLNVHRRESLLRQMMRDGDGVENHTDGHINLAAHSYSQDLADLKAANRAVEMVTGRRPYWLMPPYDAVDPTVRRAAAAAHLHLVEASPGENVANGVLSTAAVIHQVLAHVEPGSIVVLHDGPGNLAVVHALPSILSLLQIEGYRVGSLNQVMLSNRSAWRPSSH</sequence>
<dbReference type="InterPro" id="IPR011330">
    <property type="entry name" value="Glyco_hydro/deAcase_b/a-brl"/>
</dbReference>
<dbReference type="AlphaFoldDB" id="A0A7Y0L9G0"/>
<dbReference type="GO" id="GO:0005975">
    <property type="term" value="P:carbohydrate metabolic process"/>
    <property type="evidence" value="ECO:0007669"/>
    <property type="project" value="InterPro"/>
</dbReference>
<dbReference type="Pfam" id="PF01522">
    <property type="entry name" value="Polysacc_deac_1"/>
    <property type="match status" value="1"/>
</dbReference>
<protein>
    <submittedName>
        <fullName evidence="2">Polysaccharide deacetylase family protein</fullName>
    </submittedName>
</protein>
<dbReference type="Proteomes" id="UP000533476">
    <property type="component" value="Unassembled WGS sequence"/>
</dbReference>
<dbReference type="RefSeq" id="WP_169103162.1">
    <property type="nucleotide sequence ID" value="NZ_JABBVZ010000183.1"/>
</dbReference>
<keyword evidence="3" id="KW-1185">Reference proteome</keyword>
<reference evidence="2 3" key="1">
    <citation type="submission" date="2020-04" db="EMBL/GenBank/DDBJ databases">
        <authorList>
            <person name="Zhang R."/>
            <person name="Schippers A."/>
        </authorList>
    </citation>
    <scope>NUCLEOTIDE SEQUENCE [LARGE SCALE GENOMIC DNA]</scope>
    <source>
        <strain evidence="2 3">DSM 109850</strain>
    </source>
</reference>
<evidence type="ECO:0000313" key="3">
    <source>
        <dbReference type="Proteomes" id="UP000533476"/>
    </source>
</evidence>
<organism evidence="2 3">
    <name type="scientific">Sulfobacillus harzensis</name>
    <dbReference type="NCBI Taxonomy" id="2729629"/>
    <lineage>
        <taxon>Bacteria</taxon>
        <taxon>Bacillati</taxon>
        <taxon>Bacillota</taxon>
        <taxon>Clostridia</taxon>
        <taxon>Eubacteriales</taxon>
        <taxon>Clostridiales Family XVII. Incertae Sedis</taxon>
        <taxon>Sulfobacillus</taxon>
    </lineage>
</organism>
<dbReference type="InterPro" id="IPR050248">
    <property type="entry name" value="Polysacc_deacetylase_ArnD"/>
</dbReference>
<dbReference type="PANTHER" id="PTHR10587">
    <property type="entry name" value="GLYCOSYL TRANSFERASE-RELATED"/>
    <property type="match status" value="1"/>
</dbReference>
<gene>
    <name evidence="2" type="ORF">HIJ39_21875</name>
</gene>
<dbReference type="InterPro" id="IPR002509">
    <property type="entry name" value="NODB_dom"/>
</dbReference>
<dbReference type="EMBL" id="JABBVZ010000183">
    <property type="protein sequence ID" value="NMP24960.1"/>
    <property type="molecule type" value="Genomic_DNA"/>
</dbReference>
<dbReference type="PANTHER" id="PTHR10587:SF137">
    <property type="entry name" value="4-DEOXY-4-FORMAMIDO-L-ARABINOSE-PHOSPHOUNDECAPRENOL DEFORMYLASE ARND-RELATED"/>
    <property type="match status" value="1"/>
</dbReference>
<dbReference type="PROSITE" id="PS51257">
    <property type="entry name" value="PROKAR_LIPOPROTEIN"/>
    <property type="match status" value="1"/>
</dbReference>
<evidence type="ECO:0000259" key="1">
    <source>
        <dbReference type="PROSITE" id="PS51677"/>
    </source>
</evidence>
<dbReference type="GO" id="GO:0016810">
    <property type="term" value="F:hydrolase activity, acting on carbon-nitrogen (but not peptide) bonds"/>
    <property type="evidence" value="ECO:0007669"/>
    <property type="project" value="InterPro"/>
</dbReference>
<dbReference type="CDD" id="cd10917">
    <property type="entry name" value="CE4_NodB_like_6s_7s"/>
    <property type="match status" value="1"/>
</dbReference>
<dbReference type="Gene3D" id="3.20.20.370">
    <property type="entry name" value="Glycoside hydrolase/deacetylase"/>
    <property type="match status" value="1"/>
</dbReference>
<dbReference type="SUPFAM" id="SSF88713">
    <property type="entry name" value="Glycoside hydrolase/deacetylase"/>
    <property type="match status" value="1"/>
</dbReference>
<dbReference type="PROSITE" id="PS51677">
    <property type="entry name" value="NODB"/>
    <property type="match status" value="1"/>
</dbReference>
<comment type="caution">
    <text evidence="2">The sequence shown here is derived from an EMBL/GenBank/DDBJ whole genome shotgun (WGS) entry which is preliminary data.</text>
</comment>
<evidence type="ECO:0000313" key="2">
    <source>
        <dbReference type="EMBL" id="NMP24960.1"/>
    </source>
</evidence>
<name>A0A7Y0L9G0_9FIRM</name>
<proteinExistence type="predicted"/>
<accession>A0A7Y0L9G0</accession>